<dbReference type="KEGG" id="ota:OT_ostta10g00370"/>
<dbReference type="STRING" id="70448.A0A090M989"/>
<accession>A0A090M989</accession>
<dbReference type="InterPro" id="IPR029063">
    <property type="entry name" value="SAM-dependent_MTases_sf"/>
</dbReference>
<reference evidence="2 3" key="2">
    <citation type="journal article" date="2014" name="BMC Genomics">
        <title>An improved genome of the model marine alga Ostreococcus tauri unfolds by assessing Illumina de novo assemblies.</title>
        <authorList>
            <person name="Blanc-Mathieu R."/>
            <person name="Verhelst B."/>
            <person name="Derelle E."/>
            <person name="Rombauts S."/>
            <person name="Bouget F.Y."/>
            <person name="Carre I."/>
            <person name="Chateau A."/>
            <person name="Eyre-Walker A."/>
            <person name="Grimsley N."/>
            <person name="Moreau H."/>
            <person name="Piegu B."/>
            <person name="Rivals E."/>
            <person name="Schackwitz W."/>
            <person name="Van de Peer Y."/>
            <person name="Piganeau G."/>
        </authorList>
    </citation>
    <scope>NUCLEOTIDE SEQUENCE [LARGE SCALE GENOMIC DNA]</scope>
    <source>
        <strain evidence="3">OTTH 0595 / CCAP 157/2 / RCC745</strain>
    </source>
</reference>
<evidence type="ECO:0000313" key="3">
    <source>
        <dbReference type="Proteomes" id="UP000009170"/>
    </source>
</evidence>
<dbReference type="PANTHER" id="PTHR43832:SF1">
    <property type="entry name" value="S-ADENOSYL-L-METHIONINE-DEPENDENT METHYLTRANSFERASES SUPERFAMILY PROTEIN"/>
    <property type="match status" value="1"/>
</dbReference>
<dbReference type="EMBL" id="CAID01000010">
    <property type="protein sequence ID" value="CEF99272.1"/>
    <property type="molecule type" value="Genomic_DNA"/>
</dbReference>
<dbReference type="PANTHER" id="PTHR43832">
    <property type="match status" value="1"/>
</dbReference>
<dbReference type="CDD" id="cd02440">
    <property type="entry name" value="AdoMet_MTases"/>
    <property type="match status" value="1"/>
</dbReference>
<protein>
    <submittedName>
        <fullName evidence="2">Mycolic acid cyclopropane synthase</fullName>
    </submittedName>
</protein>
<dbReference type="GeneID" id="9832359"/>
<dbReference type="InParanoid" id="A0A090M989"/>
<sequence>MASRAKSASRDVIVRDRTSRDAMTPYAAFMSLVERNAVPDAILRAGIRRNLRNKCLRTFDDVEDAMEREMEFIEDLRSRSKIAIETAAANEQHYEVPTAFYDLCLGGRKKYSCCLYEDLKRTTLDEAETAMLEKYAERAELSDGMSILELGCGWGSLSLFLAEKYPNSKVVGVSNSRTQKEHIDAKARELGLKNLEIITKDVNDFTPPNAGTYDRIMSIEMFEHMKNYDVLFARCEQWLKVGGKMFVHIFCHAYYPFHYDVEDETDWMSKYFFSGGTMPTDRMFAYFARKLHLKRQWRVNGKHYSRTCEDWLKLLDANYKKGLVAPILDETYGRENRTKWYVYWRLFFLSCSELFNYNNGNEWYISHYLLEKLP</sequence>
<evidence type="ECO:0000256" key="1">
    <source>
        <dbReference type="ARBA" id="ARBA00010815"/>
    </source>
</evidence>
<dbReference type="Gene3D" id="3.40.50.150">
    <property type="entry name" value="Vaccinia Virus protein VP39"/>
    <property type="match status" value="1"/>
</dbReference>
<dbReference type="Pfam" id="PF02353">
    <property type="entry name" value="CMAS"/>
    <property type="match status" value="1"/>
</dbReference>
<gene>
    <name evidence="2" type="ORF">OT_ostta10g00370</name>
</gene>
<dbReference type="SUPFAM" id="SSF53335">
    <property type="entry name" value="S-adenosyl-L-methionine-dependent methyltransferases"/>
    <property type="match status" value="1"/>
</dbReference>
<dbReference type="FunCoup" id="A0A090M989">
    <property type="interactions" value="142"/>
</dbReference>
<name>A0A090M989_OSTTA</name>
<organism evidence="2 3">
    <name type="scientific">Ostreococcus tauri</name>
    <name type="common">Marine green alga</name>
    <dbReference type="NCBI Taxonomy" id="70448"/>
    <lineage>
        <taxon>Eukaryota</taxon>
        <taxon>Viridiplantae</taxon>
        <taxon>Chlorophyta</taxon>
        <taxon>Mamiellophyceae</taxon>
        <taxon>Mamiellales</taxon>
        <taxon>Bathycoccaceae</taxon>
        <taxon>Ostreococcus</taxon>
    </lineage>
</organism>
<dbReference type="AlphaFoldDB" id="A0A090M989"/>
<dbReference type="Proteomes" id="UP000009170">
    <property type="component" value="Unassembled WGS sequence"/>
</dbReference>
<proteinExistence type="inferred from homology"/>
<dbReference type="RefSeq" id="XP_003081474.2">
    <property type="nucleotide sequence ID" value="XM_003081426.2"/>
</dbReference>
<keyword evidence="3" id="KW-1185">Reference proteome</keyword>
<comment type="caution">
    <text evidence="2">The sequence shown here is derived from an EMBL/GenBank/DDBJ whole genome shotgun (WGS) entry which is preliminary data.</text>
</comment>
<dbReference type="FunFam" id="3.40.50.150:FF:000554">
    <property type="entry name" value="Cation-transporting ATPase"/>
    <property type="match status" value="1"/>
</dbReference>
<comment type="similarity">
    <text evidence="1">Belongs to the CFA/CMAS family.</text>
</comment>
<reference evidence="3" key="1">
    <citation type="journal article" date="2006" name="Proc. Natl. Acad. Sci. U.S.A.">
        <title>Genome analysis of the smallest free-living eukaryote Ostreococcus tauri unveils many unique features.</title>
        <authorList>
            <person name="Derelle E."/>
            <person name="Ferraz C."/>
            <person name="Rombauts S."/>
            <person name="Rouze P."/>
            <person name="Worden A.Z."/>
            <person name="Robbens S."/>
            <person name="Partensky F."/>
            <person name="Degroeve S."/>
            <person name="Echeynie S."/>
            <person name="Cooke R."/>
            <person name="Saeys Y."/>
            <person name="Wuyts J."/>
            <person name="Jabbari K."/>
            <person name="Bowler C."/>
            <person name="Panaud O."/>
            <person name="Piegu B."/>
            <person name="Ball S.G."/>
            <person name="Ral J.-P."/>
            <person name="Bouget F.-Y."/>
            <person name="Piganeau G."/>
            <person name="De Baets B."/>
            <person name="Picard A."/>
            <person name="Delseny M."/>
            <person name="Demaille J."/>
            <person name="Van de Peer Y."/>
            <person name="Moreau H."/>
        </authorList>
    </citation>
    <scope>NUCLEOTIDE SEQUENCE [LARGE SCALE GENOMIC DNA]</scope>
    <source>
        <strain evidence="3">OTTH 0595 / CCAP 157/2 / RCC745</strain>
    </source>
</reference>
<evidence type="ECO:0000313" key="2">
    <source>
        <dbReference type="EMBL" id="CEF99272.1"/>
    </source>
</evidence>
<dbReference type="OrthoDB" id="506498at2759"/>